<feature type="domain" description="HMA" evidence="2">
    <location>
        <begin position="1"/>
        <end position="63"/>
    </location>
</feature>
<dbReference type="Pfam" id="PF00403">
    <property type="entry name" value="HMA"/>
    <property type="match status" value="1"/>
</dbReference>
<dbReference type="AlphaFoldDB" id="A0A5E6X0Z0"/>
<reference evidence="3 5" key="2">
    <citation type="submission" date="2024-03" db="EMBL/GenBank/DDBJ databases">
        <authorList>
            <person name="Alaster D. Moffat"/>
            <person name="Govind Chandra"/>
            <person name="Andrew W. Truman"/>
        </authorList>
    </citation>
    <scope>NUCLEOTIDE SEQUENCE [LARGE SCALE GENOMIC DNA]</scope>
    <source>
        <strain evidence="3">PS652</strain>
    </source>
</reference>
<evidence type="ECO:0000313" key="5">
    <source>
        <dbReference type="Proteomes" id="UP000326595"/>
    </source>
</evidence>
<dbReference type="Proteomes" id="UP000326595">
    <property type="component" value="Chromosome"/>
</dbReference>
<evidence type="ECO:0000256" key="1">
    <source>
        <dbReference type="ARBA" id="ARBA00022723"/>
    </source>
</evidence>
<reference evidence="4" key="1">
    <citation type="submission" date="2019-09" db="EMBL/GenBank/DDBJ databases">
        <authorList>
            <person name="Chandra G."/>
            <person name="Truman W A."/>
        </authorList>
    </citation>
    <scope>NUCLEOTIDE SEQUENCE [LARGE SCALE GENOMIC DNA]</scope>
    <source>
        <strain evidence="4">PS652</strain>
    </source>
</reference>
<organism evidence="4">
    <name type="scientific">Pseudomonas fluorescens</name>
    <dbReference type="NCBI Taxonomy" id="294"/>
    <lineage>
        <taxon>Bacteria</taxon>
        <taxon>Pseudomonadati</taxon>
        <taxon>Pseudomonadota</taxon>
        <taxon>Gammaproteobacteria</taxon>
        <taxon>Pseudomonadales</taxon>
        <taxon>Pseudomonadaceae</taxon>
        <taxon>Pseudomonas</taxon>
    </lineage>
</organism>
<evidence type="ECO:0000259" key="2">
    <source>
        <dbReference type="PROSITE" id="PS50846"/>
    </source>
</evidence>
<dbReference type="PROSITE" id="PS01047">
    <property type="entry name" value="HMA_1"/>
    <property type="match status" value="1"/>
</dbReference>
<evidence type="ECO:0000313" key="3">
    <source>
        <dbReference type="EMBL" id="CAK9891450.1"/>
    </source>
</evidence>
<dbReference type="Gene3D" id="3.30.70.100">
    <property type="match status" value="1"/>
</dbReference>
<dbReference type="InterPro" id="IPR036163">
    <property type="entry name" value="HMA_dom_sf"/>
</dbReference>
<dbReference type="CDD" id="cd00371">
    <property type="entry name" value="HMA"/>
    <property type="match status" value="1"/>
</dbReference>
<dbReference type="SUPFAM" id="SSF55008">
    <property type="entry name" value="HMA, heavy metal-associated domain"/>
    <property type="match status" value="1"/>
</dbReference>
<evidence type="ECO:0000313" key="4">
    <source>
        <dbReference type="EMBL" id="VVN34394.1"/>
    </source>
</evidence>
<proteinExistence type="predicted"/>
<dbReference type="PROSITE" id="PS50846">
    <property type="entry name" value="HMA_2"/>
    <property type="match status" value="1"/>
</dbReference>
<gene>
    <name evidence="3" type="ORF">PS652_04311</name>
    <name evidence="4" type="ORF">PS652_05031</name>
</gene>
<dbReference type="RefSeq" id="WP_038997333.1">
    <property type="nucleotide sequence ID" value="NZ_OZ024668.1"/>
</dbReference>
<keyword evidence="1" id="KW-0479">Metal-binding</keyword>
<name>A0A5E6X0Z0_PSEFL</name>
<dbReference type="GO" id="GO:0046872">
    <property type="term" value="F:metal ion binding"/>
    <property type="evidence" value="ECO:0007669"/>
    <property type="project" value="UniProtKB-KW"/>
</dbReference>
<dbReference type="EMBL" id="CABVHG010000044">
    <property type="protein sequence ID" value="VVN34394.1"/>
    <property type="molecule type" value="Genomic_DNA"/>
</dbReference>
<sequence>MQVFTVQGMTCGHCAKAITRAVREHDEEAVVEIDLARKLVKVQSELPADNILTAIRAEGYTAEPA</sequence>
<dbReference type="InterPro" id="IPR017969">
    <property type="entry name" value="Heavy-metal-associated_CS"/>
</dbReference>
<protein>
    <recommendedName>
        <fullName evidence="2">HMA domain-containing protein</fullName>
    </recommendedName>
</protein>
<dbReference type="EMBL" id="OZ024668">
    <property type="protein sequence ID" value="CAK9891450.1"/>
    <property type="molecule type" value="Genomic_DNA"/>
</dbReference>
<dbReference type="InterPro" id="IPR006121">
    <property type="entry name" value="HMA_dom"/>
</dbReference>
<accession>A0A5E6X0Z0</accession>